<dbReference type="Gene3D" id="3.70.10.10">
    <property type="match status" value="1"/>
</dbReference>
<evidence type="ECO:0000313" key="4">
    <source>
        <dbReference type="Proteomes" id="UP000827721"/>
    </source>
</evidence>
<feature type="domain" description="Proliferating cell nuclear antigen PCNA N-terminal" evidence="2">
    <location>
        <begin position="12"/>
        <end position="112"/>
    </location>
</feature>
<sequence length="202" mass="22767">MTAFKISRAALHLLKQIVSKLAALGDTATFNFCPEGVSLVSSSHDGHIIALRINTENLNHFICSQRYSIGVNLDQLSTILNLVGNEDSVDITTCDEWFQFIFQIENSEGQKTCRNIEFIPPNPMHVLLDSMPHHHVVKATHVDIEGFTEDDDGPYQVEYNFHHMRSLQDLMGMAKHLWVCPGVPPVLKSPIDDLGTITYYFL</sequence>
<evidence type="ECO:0000256" key="1">
    <source>
        <dbReference type="ARBA" id="ARBA00023125"/>
    </source>
</evidence>
<protein>
    <recommendedName>
        <fullName evidence="2">Proliferating cell nuclear antigen PCNA N-terminal domain-containing protein</fullName>
    </recommendedName>
</protein>
<gene>
    <name evidence="3" type="ORF">JRO89_XS08G0241800</name>
</gene>
<evidence type="ECO:0000259" key="2">
    <source>
        <dbReference type="Pfam" id="PF00705"/>
    </source>
</evidence>
<dbReference type="SUPFAM" id="SSF55979">
    <property type="entry name" value="DNA clamp"/>
    <property type="match status" value="1"/>
</dbReference>
<reference evidence="3 4" key="1">
    <citation type="submission" date="2021-02" db="EMBL/GenBank/DDBJ databases">
        <title>Plant Genome Project.</title>
        <authorList>
            <person name="Zhang R.-G."/>
        </authorList>
    </citation>
    <scope>NUCLEOTIDE SEQUENCE [LARGE SCALE GENOMIC DNA]</scope>
    <source>
        <tissue evidence="3">Leaves</tissue>
    </source>
</reference>
<accession>A0ABQ8HR55</accession>
<dbReference type="Pfam" id="PF00705">
    <property type="entry name" value="PCNA_N"/>
    <property type="match status" value="1"/>
</dbReference>
<dbReference type="Proteomes" id="UP000827721">
    <property type="component" value="Unassembled WGS sequence"/>
</dbReference>
<dbReference type="PANTHER" id="PTHR11352:SF0">
    <property type="entry name" value="PROLIFERATING CELL NUCLEAR ANTIGEN"/>
    <property type="match status" value="1"/>
</dbReference>
<dbReference type="PANTHER" id="PTHR11352">
    <property type="entry name" value="PROLIFERATING CELL NUCLEAR ANTIGEN"/>
    <property type="match status" value="1"/>
</dbReference>
<dbReference type="InterPro" id="IPR046938">
    <property type="entry name" value="DNA_clamp_sf"/>
</dbReference>
<dbReference type="InterPro" id="IPR000730">
    <property type="entry name" value="Pr_cel_nuc_antig"/>
</dbReference>
<keyword evidence="1" id="KW-0238">DNA-binding</keyword>
<keyword evidence="4" id="KW-1185">Reference proteome</keyword>
<comment type="caution">
    <text evidence="3">The sequence shown here is derived from an EMBL/GenBank/DDBJ whole genome shotgun (WGS) entry which is preliminary data.</text>
</comment>
<dbReference type="InterPro" id="IPR022648">
    <property type="entry name" value="Pr_cel_nuc_antig_N"/>
</dbReference>
<name>A0ABQ8HR55_9ROSI</name>
<organism evidence="3 4">
    <name type="scientific">Xanthoceras sorbifolium</name>
    <dbReference type="NCBI Taxonomy" id="99658"/>
    <lineage>
        <taxon>Eukaryota</taxon>
        <taxon>Viridiplantae</taxon>
        <taxon>Streptophyta</taxon>
        <taxon>Embryophyta</taxon>
        <taxon>Tracheophyta</taxon>
        <taxon>Spermatophyta</taxon>
        <taxon>Magnoliopsida</taxon>
        <taxon>eudicotyledons</taxon>
        <taxon>Gunneridae</taxon>
        <taxon>Pentapetalae</taxon>
        <taxon>rosids</taxon>
        <taxon>malvids</taxon>
        <taxon>Sapindales</taxon>
        <taxon>Sapindaceae</taxon>
        <taxon>Xanthoceroideae</taxon>
        <taxon>Xanthoceras</taxon>
    </lineage>
</organism>
<evidence type="ECO:0000313" key="3">
    <source>
        <dbReference type="EMBL" id="KAH7566822.1"/>
    </source>
</evidence>
<dbReference type="EMBL" id="JAFEMO010000008">
    <property type="protein sequence ID" value="KAH7566822.1"/>
    <property type="molecule type" value="Genomic_DNA"/>
</dbReference>
<proteinExistence type="predicted"/>